<proteinExistence type="predicted"/>
<evidence type="ECO:0000313" key="3">
    <source>
        <dbReference type="Proteomes" id="UP001283361"/>
    </source>
</evidence>
<name>A0AAE1A464_9GAST</name>
<evidence type="ECO:0000256" key="1">
    <source>
        <dbReference type="SAM" id="MobiDB-lite"/>
    </source>
</evidence>
<dbReference type="EMBL" id="JAWDGP010002673">
    <property type="protein sequence ID" value="KAK3781014.1"/>
    <property type="molecule type" value="Genomic_DNA"/>
</dbReference>
<protein>
    <submittedName>
        <fullName evidence="2">Uncharacterized protein</fullName>
    </submittedName>
</protein>
<keyword evidence="3" id="KW-1185">Reference proteome</keyword>
<feature type="compositionally biased region" description="Polar residues" evidence="1">
    <location>
        <begin position="161"/>
        <end position="198"/>
    </location>
</feature>
<feature type="region of interest" description="Disordered" evidence="1">
    <location>
        <begin position="243"/>
        <end position="275"/>
    </location>
</feature>
<organism evidence="2 3">
    <name type="scientific">Elysia crispata</name>
    <name type="common">lettuce slug</name>
    <dbReference type="NCBI Taxonomy" id="231223"/>
    <lineage>
        <taxon>Eukaryota</taxon>
        <taxon>Metazoa</taxon>
        <taxon>Spiralia</taxon>
        <taxon>Lophotrochozoa</taxon>
        <taxon>Mollusca</taxon>
        <taxon>Gastropoda</taxon>
        <taxon>Heterobranchia</taxon>
        <taxon>Euthyneura</taxon>
        <taxon>Panpulmonata</taxon>
        <taxon>Sacoglossa</taxon>
        <taxon>Placobranchoidea</taxon>
        <taxon>Plakobranchidae</taxon>
        <taxon>Elysia</taxon>
    </lineage>
</organism>
<sequence length="309" mass="34491">MPGSTFVGGSIDIHVRFEALGGNARRAQIFRRHEDLQREYEHQVKGFARETRHVTSKLSRIQSEHLTRMKAIQSLEPQTFREEWPPLEERRVIAAQMQDGLPLLTGASLSKHGSPSKKKEKNTPTRNHPAKSSNQRISAKANSSSPKLNGMLSKPHFALPKTQSVLSPSSKSQGTVAQNHSSENNTEQVQLRSHQQALQEHTPPAIVLPHAQNEIPFSESRSLPTTQTGVSSRTGQLVAPGHLQKAPSSHLGLSIRGDTSVSSNRGPRRRGRARRPWIKQENVLLFKVEAREGKETYTQVAQRKYPSFI</sequence>
<feature type="compositionally biased region" description="Basic residues" evidence="1">
    <location>
        <begin position="266"/>
        <end position="275"/>
    </location>
</feature>
<reference evidence="2" key="1">
    <citation type="journal article" date="2023" name="G3 (Bethesda)">
        <title>A reference genome for the long-term kleptoplast-retaining sea slug Elysia crispata morphotype clarki.</title>
        <authorList>
            <person name="Eastman K.E."/>
            <person name="Pendleton A.L."/>
            <person name="Shaikh M.A."/>
            <person name="Suttiyut T."/>
            <person name="Ogas R."/>
            <person name="Tomko P."/>
            <person name="Gavelis G."/>
            <person name="Widhalm J.R."/>
            <person name="Wisecaver J.H."/>
        </authorList>
    </citation>
    <scope>NUCLEOTIDE SEQUENCE</scope>
    <source>
        <strain evidence="2">ECLA1</strain>
    </source>
</reference>
<evidence type="ECO:0000313" key="2">
    <source>
        <dbReference type="EMBL" id="KAK3781014.1"/>
    </source>
</evidence>
<gene>
    <name evidence="2" type="ORF">RRG08_046318</name>
</gene>
<dbReference type="Proteomes" id="UP001283361">
    <property type="component" value="Unassembled WGS sequence"/>
</dbReference>
<comment type="caution">
    <text evidence="2">The sequence shown here is derived from an EMBL/GenBank/DDBJ whole genome shotgun (WGS) entry which is preliminary data.</text>
</comment>
<dbReference type="AlphaFoldDB" id="A0AAE1A464"/>
<accession>A0AAE1A464</accession>
<feature type="region of interest" description="Disordered" evidence="1">
    <location>
        <begin position="105"/>
        <end position="198"/>
    </location>
</feature>
<feature type="compositionally biased region" description="Polar residues" evidence="1">
    <location>
        <begin position="124"/>
        <end position="147"/>
    </location>
</feature>